<evidence type="ECO:0000259" key="7">
    <source>
        <dbReference type="Pfam" id="PF00155"/>
    </source>
</evidence>
<evidence type="ECO:0000313" key="9">
    <source>
        <dbReference type="Proteomes" id="UP000660262"/>
    </source>
</evidence>
<dbReference type="Proteomes" id="UP000660262">
    <property type="component" value="Unassembled WGS sequence"/>
</dbReference>
<feature type="compositionally biased region" description="Polar residues" evidence="6">
    <location>
        <begin position="1"/>
        <end position="10"/>
    </location>
</feature>
<feature type="domain" description="Aminotransferase class I/classII large" evidence="7">
    <location>
        <begin position="96"/>
        <end position="468"/>
    </location>
</feature>
<dbReference type="GO" id="GO:0030170">
    <property type="term" value="F:pyridoxal phosphate binding"/>
    <property type="evidence" value="ECO:0007669"/>
    <property type="project" value="InterPro"/>
</dbReference>
<dbReference type="Gene3D" id="3.40.640.10">
    <property type="entry name" value="Type I PLP-dependent aspartate aminotransferase-like (Major domain)"/>
    <property type="match status" value="1"/>
</dbReference>
<evidence type="ECO:0000256" key="4">
    <source>
        <dbReference type="ARBA" id="ARBA00022679"/>
    </source>
</evidence>
<dbReference type="EMBL" id="BNJQ01000008">
    <property type="protein sequence ID" value="GHP04636.1"/>
    <property type="molecule type" value="Genomic_DNA"/>
</dbReference>
<evidence type="ECO:0000256" key="1">
    <source>
        <dbReference type="ARBA" id="ARBA00001933"/>
    </source>
</evidence>
<dbReference type="AlphaFoldDB" id="A0A830HBB1"/>
<keyword evidence="9" id="KW-1185">Reference proteome</keyword>
<protein>
    <recommendedName>
        <fullName evidence="7">Aminotransferase class I/classII large domain-containing protein</fullName>
    </recommendedName>
</protein>
<reference evidence="8" key="1">
    <citation type="submission" date="2020-10" db="EMBL/GenBank/DDBJ databases">
        <title>Unveiling of a novel bifunctional photoreceptor, Dualchrome1, isolated from a cosmopolitan green alga.</title>
        <authorList>
            <person name="Suzuki S."/>
            <person name="Kawachi M."/>
        </authorList>
    </citation>
    <scope>NUCLEOTIDE SEQUENCE</scope>
    <source>
        <strain evidence="8">NIES 2893</strain>
    </source>
</reference>
<dbReference type="PROSITE" id="PS00105">
    <property type="entry name" value="AA_TRANSFER_CLASS_1"/>
    <property type="match status" value="1"/>
</dbReference>
<dbReference type="InterPro" id="IPR004839">
    <property type="entry name" value="Aminotransferase_I/II_large"/>
</dbReference>
<keyword evidence="3" id="KW-0032">Aminotransferase</keyword>
<proteinExistence type="inferred from homology"/>
<evidence type="ECO:0000256" key="2">
    <source>
        <dbReference type="ARBA" id="ARBA00007441"/>
    </source>
</evidence>
<dbReference type="SUPFAM" id="SSF53383">
    <property type="entry name" value="PLP-dependent transferases"/>
    <property type="match status" value="1"/>
</dbReference>
<dbReference type="GO" id="GO:0033853">
    <property type="term" value="F:aspartate-prephenate aminotransferase activity"/>
    <property type="evidence" value="ECO:0007669"/>
    <property type="project" value="UniProtKB-ARBA"/>
</dbReference>
<dbReference type="InterPro" id="IPR015421">
    <property type="entry name" value="PyrdxlP-dep_Trfase_major"/>
</dbReference>
<dbReference type="OrthoDB" id="2414662at2759"/>
<evidence type="ECO:0000256" key="3">
    <source>
        <dbReference type="ARBA" id="ARBA00022576"/>
    </source>
</evidence>
<dbReference type="Pfam" id="PF00155">
    <property type="entry name" value="Aminotran_1_2"/>
    <property type="match status" value="1"/>
</dbReference>
<name>A0A830HBB1_9CHLO</name>
<dbReference type="GO" id="GO:0009095">
    <property type="term" value="P:aromatic amino acid family biosynthetic process, prephenate pathway"/>
    <property type="evidence" value="ECO:0007669"/>
    <property type="project" value="UniProtKB-ARBA"/>
</dbReference>
<keyword evidence="4" id="KW-0808">Transferase</keyword>
<accession>A0A830HBB1</accession>
<dbReference type="GO" id="GO:0004069">
    <property type="term" value="F:L-aspartate:2-oxoglutarate aminotransferase activity"/>
    <property type="evidence" value="ECO:0007669"/>
    <property type="project" value="UniProtKB-ARBA"/>
</dbReference>
<sequence>MASLQLTSKAHTGVTVTPPRRSSARAHTSRSPCRRLGRHASVCVGASASSSSSSVSASSSSTSSVDTSLNAFVASLKPSKTVALTDLARELQNDGKDIVSLTAGEPDFDTPPSVAHAGIQAIKSGVTHYAPNAGTAALRSAIVRKLQTENNLTYAPSEIVVSNGAKQSIWQAVLATCGAGDDVIIPAPYWTSYPEMARLAGANPVVVETTAADGYKLTPDTLRSVLTPSSRVLILCTPSNPTGAVYSEDELRALADVVLSHDRLLVLSDEIYEHVMYAPATHVSFGALSEEAYERTMTVNGFSKSFAMTGWRMGYIAAPQHFATACARIQSQTTSGASSIAQEAAVAALELGPRGGKVVEEMVAAFLKRRDYCVRRLSEMPSNRISLDYGIPPGAFYLLPTISGSFGCKHLPSGEIIKDADDFCRGLLSQSDPGGLAVVPGDAFGSADTLRISYAASDELLEQAMDRLARYVSDLGEC</sequence>
<evidence type="ECO:0000256" key="6">
    <source>
        <dbReference type="SAM" id="MobiDB-lite"/>
    </source>
</evidence>
<comment type="caution">
    <text evidence="8">The sequence shown here is derived from an EMBL/GenBank/DDBJ whole genome shotgun (WGS) entry which is preliminary data.</text>
</comment>
<dbReference type="CDD" id="cd00609">
    <property type="entry name" value="AAT_like"/>
    <property type="match status" value="1"/>
</dbReference>
<dbReference type="InterPro" id="IPR015424">
    <property type="entry name" value="PyrdxlP-dep_Trfase"/>
</dbReference>
<dbReference type="PANTHER" id="PTHR46383">
    <property type="entry name" value="ASPARTATE AMINOTRANSFERASE"/>
    <property type="match status" value="1"/>
</dbReference>
<feature type="compositionally biased region" description="Basic residues" evidence="6">
    <location>
        <begin position="22"/>
        <end position="37"/>
    </location>
</feature>
<dbReference type="InterPro" id="IPR050596">
    <property type="entry name" value="AspAT/PAT-like"/>
</dbReference>
<gene>
    <name evidence="8" type="ORF">PPROV_000339000</name>
</gene>
<keyword evidence="5" id="KW-0663">Pyridoxal phosphate</keyword>
<comment type="cofactor">
    <cofactor evidence="1">
        <name>pyridoxal 5'-phosphate</name>
        <dbReference type="ChEBI" id="CHEBI:597326"/>
    </cofactor>
</comment>
<evidence type="ECO:0000313" key="8">
    <source>
        <dbReference type="EMBL" id="GHP04636.1"/>
    </source>
</evidence>
<dbReference type="GO" id="GO:0033854">
    <property type="term" value="F:glutamate-prephenate aminotransferase activity"/>
    <property type="evidence" value="ECO:0007669"/>
    <property type="project" value="UniProtKB-ARBA"/>
</dbReference>
<dbReference type="FunFam" id="3.40.640.10:FF:000033">
    <property type="entry name" value="Aspartate aminotransferase"/>
    <property type="match status" value="1"/>
</dbReference>
<dbReference type="InterPro" id="IPR004838">
    <property type="entry name" value="NHTrfase_class1_PyrdxlP-BS"/>
</dbReference>
<dbReference type="PANTHER" id="PTHR46383:SF1">
    <property type="entry name" value="ASPARTATE AMINOTRANSFERASE"/>
    <property type="match status" value="1"/>
</dbReference>
<feature type="region of interest" description="Disordered" evidence="6">
    <location>
        <begin position="1"/>
        <end position="37"/>
    </location>
</feature>
<dbReference type="Gene3D" id="3.90.1150.10">
    <property type="entry name" value="Aspartate Aminotransferase, domain 1"/>
    <property type="match status" value="1"/>
</dbReference>
<evidence type="ECO:0000256" key="5">
    <source>
        <dbReference type="ARBA" id="ARBA00022898"/>
    </source>
</evidence>
<dbReference type="InterPro" id="IPR015422">
    <property type="entry name" value="PyrdxlP-dep_Trfase_small"/>
</dbReference>
<organism evidence="8 9">
    <name type="scientific">Pycnococcus provasolii</name>
    <dbReference type="NCBI Taxonomy" id="41880"/>
    <lineage>
        <taxon>Eukaryota</taxon>
        <taxon>Viridiplantae</taxon>
        <taxon>Chlorophyta</taxon>
        <taxon>Pseudoscourfieldiophyceae</taxon>
        <taxon>Pseudoscourfieldiales</taxon>
        <taxon>Pycnococcaceae</taxon>
        <taxon>Pycnococcus</taxon>
    </lineage>
</organism>
<comment type="similarity">
    <text evidence="2">Belongs to the class-I pyridoxal-phosphate-dependent aminotransferase family.</text>
</comment>